<proteinExistence type="inferred from homology"/>
<evidence type="ECO:0000256" key="4">
    <source>
        <dbReference type="ARBA" id="ARBA00022801"/>
    </source>
</evidence>
<evidence type="ECO:0000256" key="1">
    <source>
        <dbReference type="ARBA" id="ARBA00000237"/>
    </source>
</evidence>
<dbReference type="PANTHER" id="PTHR33453:SF9">
    <property type="entry name" value="ALBUMIN B-32"/>
    <property type="match status" value="1"/>
</dbReference>
<dbReference type="AlphaFoldDB" id="A0A8H5HZ23"/>
<sequence>MADFPTGFDFANEFQDEYQEFIDKLRIALTQNRLCIPTSSDHTRVVPMLAPQDNSVAPTAIPTFDLAIQGPGGLAVNVRFRRDNLYLIGYQRTVDGVSTWYELGREGEPQFIENSTRLGYCGSYRALDQAGAPSLDGTLISSMNIGGAIANLAKIDPATGSALIPSAIQTLIVVISEATRLRRITASIIDAWYDNTGTLGLG</sequence>
<name>A0A8H5HZ23_9AGAR</name>
<dbReference type="Proteomes" id="UP000518752">
    <property type="component" value="Unassembled WGS sequence"/>
</dbReference>
<dbReference type="InterPro" id="IPR036041">
    <property type="entry name" value="Ribosome-inact_prot_sf"/>
</dbReference>
<evidence type="ECO:0000256" key="2">
    <source>
        <dbReference type="ARBA" id="ARBA00008544"/>
    </source>
</evidence>
<dbReference type="EC" id="3.2.2.22" evidence="3"/>
<dbReference type="GO" id="GO:0017148">
    <property type="term" value="P:negative regulation of translation"/>
    <property type="evidence" value="ECO:0007669"/>
    <property type="project" value="InterPro"/>
</dbReference>
<dbReference type="InterPro" id="IPR016138">
    <property type="entry name" value="Ribosome_inactivat_prot_sub1"/>
</dbReference>
<keyword evidence="5" id="KW-0611">Plant defense</keyword>
<protein>
    <recommendedName>
        <fullName evidence="3">rRNA N-glycosylase</fullName>
        <ecNumber evidence="3">3.2.2.22</ecNumber>
    </recommendedName>
    <alternativeName>
        <fullName evidence="6">rRNA N-glycosidase</fullName>
    </alternativeName>
</protein>
<reference evidence="7 8" key="1">
    <citation type="journal article" date="2020" name="ISME J.">
        <title>Uncovering the hidden diversity of litter-decomposition mechanisms in mushroom-forming fungi.</title>
        <authorList>
            <person name="Floudas D."/>
            <person name="Bentzer J."/>
            <person name="Ahren D."/>
            <person name="Johansson T."/>
            <person name="Persson P."/>
            <person name="Tunlid A."/>
        </authorList>
    </citation>
    <scope>NUCLEOTIDE SEQUENCE [LARGE SCALE GENOMIC DNA]</scope>
    <source>
        <strain evidence="7 8">CBS 406.79</strain>
    </source>
</reference>
<evidence type="ECO:0000313" key="7">
    <source>
        <dbReference type="EMBL" id="KAF5392103.1"/>
    </source>
</evidence>
<comment type="similarity">
    <text evidence="2">Belongs to the ribosome-inactivating protein family. Type 1 RIP subfamily.</text>
</comment>
<dbReference type="EMBL" id="JAACJN010000007">
    <property type="protein sequence ID" value="KAF5392103.1"/>
    <property type="molecule type" value="Genomic_DNA"/>
</dbReference>
<dbReference type="Pfam" id="PF00161">
    <property type="entry name" value="RIP"/>
    <property type="match status" value="1"/>
</dbReference>
<dbReference type="InterPro" id="IPR001574">
    <property type="entry name" value="Ribosome_inactivat_prot"/>
</dbReference>
<dbReference type="GO" id="GO:0006952">
    <property type="term" value="P:defense response"/>
    <property type="evidence" value="ECO:0007669"/>
    <property type="project" value="UniProtKB-KW"/>
</dbReference>
<dbReference type="PANTHER" id="PTHR33453">
    <property type="match status" value="1"/>
</dbReference>
<comment type="caution">
    <text evidence="7">The sequence shown here is derived from an EMBL/GenBank/DDBJ whole genome shotgun (WGS) entry which is preliminary data.</text>
</comment>
<evidence type="ECO:0000256" key="6">
    <source>
        <dbReference type="ARBA" id="ARBA00030788"/>
    </source>
</evidence>
<evidence type="ECO:0000256" key="3">
    <source>
        <dbReference type="ARBA" id="ARBA00012001"/>
    </source>
</evidence>
<organism evidence="7 8">
    <name type="scientific">Collybiopsis confluens</name>
    <dbReference type="NCBI Taxonomy" id="2823264"/>
    <lineage>
        <taxon>Eukaryota</taxon>
        <taxon>Fungi</taxon>
        <taxon>Dikarya</taxon>
        <taxon>Basidiomycota</taxon>
        <taxon>Agaricomycotina</taxon>
        <taxon>Agaricomycetes</taxon>
        <taxon>Agaricomycetidae</taxon>
        <taxon>Agaricales</taxon>
        <taxon>Marasmiineae</taxon>
        <taxon>Omphalotaceae</taxon>
        <taxon>Collybiopsis</taxon>
    </lineage>
</organism>
<evidence type="ECO:0000256" key="5">
    <source>
        <dbReference type="ARBA" id="ARBA00022821"/>
    </source>
</evidence>
<dbReference type="Gene3D" id="3.40.420.10">
    <property type="entry name" value="Ricin (A subunit), domain 1"/>
    <property type="match status" value="1"/>
</dbReference>
<gene>
    <name evidence="7" type="ORF">D9757_003331</name>
</gene>
<evidence type="ECO:0000313" key="8">
    <source>
        <dbReference type="Proteomes" id="UP000518752"/>
    </source>
</evidence>
<dbReference type="SUPFAM" id="SSF56371">
    <property type="entry name" value="Ribosome inactivating proteins (RIP)"/>
    <property type="match status" value="1"/>
</dbReference>
<keyword evidence="4" id="KW-0378">Hydrolase</keyword>
<accession>A0A8H5HZ23</accession>
<comment type="catalytic activity">
    <reaction evidence="1">
        <text>Endohydrolysis of the N-glycosidic bond at one specific adenosine on the 28S rRNA.</text>
        <dbReference type="EC" id="3.2.2.22"/>
    </reaction>
</comment>
<keyword evidence="8" id="KW-1185">Reference proteome</keyword>
<dbReference type="GO" id="GO:0030598">
    <property type="term" value="F:rRNA N-glycosylase activity"/>
    <property type="evidence" value="ECO:0007669"/>
    <property type="project" value="UniProtKB-EC"/>
</dbReference>